<evidence type="ECO:0000256" key="3">
    <source>
        <dbReference type="ARBA" id="ARBA00022989"/>
    </source>
</evidence>
<dbReference type="Pfam" id="PF00002">
    <property type="entry name" value="7tm_2"/>
    <property type="match status" value="1"/>
</dbReference>
<accession>A0A2C9M2E9</accession>
<dbReference type="KEGG" id="bgt:106067362"/>
<gene>
    <name evidence="7" type="primary">106067362</name>
</gene>
<reference evidence="7" key="1">
    <citation type="submission" date="2020-05" db="UniProtKB">
        <authorList>
            <consortium name="EnsemblMetazoa"/>
        </authorList>
    </citation>
    <scope>IDENTIFICATION</scope>
    <source>
        <strain evidence="7">BB02</strain>
    </source>
</reference>
<dbReference type="PANTHER" id="PTHR45902">
    <property type="entry name" value="LATROPHILIN RECEPTOR-LIKE PROTEIN A"/>
    <property type="match status" value="1"/>
</dbReference>
<evidence type="ECO:0000256" key="4">
    <source>
        <dbReference type="ARBA" id="ARBA00023136"/>
    </source>
</evidence>
<dbReference type="AlphaFoldDB" id="A0A2C9M2E9"/>
<evidence type="ECO:0000256" key="1">
    <source>
        <dbReference type="ARBA" id="ARBA00004141"/>
    </source>
</evidence>
<feature type="transmembrane region" description="Helical" evidence="5">
    <location>
        <begin position="67"/>
        <end position="95"/>
    </location>
</feature>
<feature type="transmembrane region" description="Helical" evidence="5">
    <location>
        <begin position="116"/>
        <end position="135"/>
    </location>
</feature>
<name>A0A2C9M2E9_BIOGL</name>
<keyword evidence="4 5" id="KW-0472">Membrane</keyword>
<evidence type="ECO:0000313" key="7">
    <source>
        <dbReference type="EnsemblMetazoa" id="BGLB037744-PA"/>
    </source>
</evidence>
<organism evidence="7 8">
    <name type="scientific">Biomphalaria glabrata</name>
    <name type="common">Bloodfluke planorb</name>
    <name type="synonym">Freshwater snail</name>
    <dbReference type="NCBI Taxonomy" id="6526"/>
    <lineage>
        <taxon>Eukaryota</taxon>
        <taxon>Metazoa</taxon>
        <taxon>Spiralia</taxon>
        <taxon>Lophotrochozoa</taxon>
        <taxon>Mollusca</taxon>
        <taxon>Gastropoda</taxon>
        <taxon>Heterobranchia</taxon>
        <taxon>Euthyneura</taxon>
        <taxon>Panpulmonata</taxon>
        <taxon>Hygrophila</taxon>
        <taxon>Lymnaeoidea</taxon>
        <taxon>Planorbidae</taxon>
        <taxon>Biomphalaria</taxon>
    </lineage>
</organism>
<evidence type="ECO:0000256" key="5">
    <source>
        <dbReference type="SAM" id="Phobius"/>
    </source>
</evidence>
<proteinExistence type="predicted"/>
<evidence type="ECO:0000313" key="8">
    <source>
        <dbReference type="Proteomes" id="UP000076420"/>
    </source>
</evidence>
<dbReference type="OrthoDB" id="10051649at2759"/>
<dbReference type="GO" id="GO:0016020">
    <property type="term" value="C:membrane"/>
    <property type="evidence" value="ECO:0007669"/>
    <property type="project" value="UniProtKB-SubCell"/>
</dbReference>
<protein>
    <recommendedName>
        <fullName evidence="6">G-protein coupled receptors family 2 profile 2 domain-containing protein</fullName>
    </recommendedName>
</protein>
<dbReference type="GO" id="GO:0004930">
    <property type="term" value="F:G protein-coupled receptor activity"/>
    <property type="evidence" value="ECO:0007669"/>
    <property type="project" value="InterPro"/>
</dbReference>
<dbReference type="EnsemblMetazoa" id="BGLB037744-RA">
    <property type="protein sequence ID" value="BGLB037744-PA"/>
    <property type="gene ID" value="BGLB037744"/>
</dbReference>
<dbReference type="Gene3D" id="1.20.1070.10">
    <property type="entry name" value="Rhodopsin 7-helix transmembrane proteins"/>
    <property type="match status" value="1"/>
</dbReference>
<feature type="transmembrane region" description="Helical" evidence="5">
    <location>
        <begin position="141"/>
        <end position="162"/>
    </location>
</feature>
<dbReference type="Proteomes" id="UP000076420">
    <property type="component" value="Unassembled WGS sequence"/>
</dbReference>
<feature type="transmembrane region" description="Helical" evidence="5">
    <location>
        <begin position="26"/>
        <end position="47"/>
    </location>
</feature>
<keyword evidence="2 5" id="KW-0812">Transmembrane</keyword>
<dbReference type="VEuPathDB" id="VectorBase:BGLAX_026480"/>
<sequence length="212" mass="24232">MYTIFTAKRNIVCNTKQFLKQLILKLAFSLLIPALIVSIVILVDYIVSDGQRMGYGTRTCYLNSKELILCSVAAPIGAVLLSNVFFFVSSVLEIYKLRKFQSTKMFKKSDRSNLYIYMKLSTMTGVFWLLAVLAEGLDNNVLRYIFVVMNGLQGMFIFMSYVCNKRVWTLYKECLSGPPLLELNHKDKGTFSQSAFEVQAKKDMCHECRGNE</sequence>
<keyword evidence="3 5" id="KW-1133">Transmembrane helix</keyword>
<comment type="subcellular location">
    <subcellularLocation>
        <location evidence="1">Membrane</location>
        <topology evidence="1">Multi-pass membrane protein</topology>
    </subcellularLocation>
</comment>
<dbReference type="PROSITE" id="PS50261">
    <property type="entry name" value="G_PROTEIN_RECEP_F2_4"/>
    <property type="match status" value="1"/>
</dbReference>
<evidence type="ECO:0000259" key="6">
    <source>
        <dbReference type="PROSITE" id="PS50261"/>
    </source>
</evidence>
<dbReference type="PANTHER" id="PTHR45902:SF4">
    <property type="entry name" value="G-PROTEIN COUPLED RECEPTORS FAMILY 2 PROFILE 2 DOMAIN-CONTAINING PROTEIN"/>
    <property type="match status" value="1"/>
</dbReference>
<dbReference type="InterPro" id="IPR000832">
    <property type="entry name" value="GPCR_2_secretin-like"/>
</dbReference>
<dbReference type="InterPro" id="IPR053231">
    <property type="entry name" value="GPCR_LN-TM7"/>
</dbReference>
<feature type="domain" description="G-protein coupled receptors family 2 profile 2" evidence="6">
    <location>
        <begin position="32"/>
        <end position="165"/>
    </location>
</feature>
<dbReference type="GO" id="GO:0007166">
    <property type="term" value="P:cell surface receptor signaling pathway"/>
    <property type="evidence" value="ECO:0007669"/>
    <property type="project" value="InterPro"/>
</dbReference>
<dbReference type="VEuPathDB" id="VectorBase:BGLB037744"/>
<evidence type="ECO:0000256" key="2">
    <source>
        <dbReference type="ARBA" id="ARBA00022692"/>
    </source>
</evidence>
<dbReference type="InterPro" id="IPR017981">
    <property type="entry name" value="GPCR_2-like_7TM"/>
</dbReference>